<sequence>MALTPQYNPCTLPSGQHIPISVANNQAQVSGRLGINPGQAVSPVIAQSGNKSSVPAPVTSEKRQSEKSGSNSSSSKPVTKKARLMMPPETQAGSSHAGARGWVNPGLGNNSVNAGSSSSAPMERNTGYPRHGYFPVNLGPGSQQHQPVGRASASPKPSSTPTGPQNRVQLPQAAPTRSLPDPAVLEKNLKILRELVAKEDAILKKFEDYQQVYGPSLYAFYMGDKTSNPRPELRMMVTEQDEADMQTQGQALLQVTKAISSTILQIIMNMTHEQSEPHYNSLMYFCKSAGLRNAVPVVERVMNTRLMASLILGE</sequence>
<proteinExistence type="predicted"/>
<protein>
    <submittedName>
        <fullName evidence="2">Uncharacterized protein</fullName>
    </submittedName>
</protein>
<evidence type="ECO:0000313" key="3">
    <source>
        <dbReference type="Proteomes" id="UP000244722"/>
    </source>
</evidence>
<feature type="compositionally biased region" description="Low complexity" evidence="1">
    <location>
        <begin position="67"/>
        <end position="77"/>
    </location>
</feature>
<dbReference type="AlphaFoldDB" id="A0A2T6ZVL8"/>
<feature type="compositionally biased region" description="Low complexity" evidence="1">
    <location>
        <begin position="151"/>
        <end position="164"/>
    </location>
</feature>
<accession>A0A2T6ZVL8</accession>
<dbReference type="Proteomes" id="UP000244722">
    <property type="component" value="Unassembled WGS sequence"/>
</dbReference>
<feature type="compositionally biased region" description="Low complexity" evidence="1">
    <location>
        <begin position="108"/>
        <end position="120"/>
    </location>
</feature>
<comment type="caution">
    <text evidence="2">The sequence shown here is derived from an EMBL/GenBank/DDBJ whole genome shotgun (WGS) entry which is preliminary data.</text>
</comment>
<evidence type="ECO:0000313" key="2">
    <source>
        <dbReference type="EMBL" id="PUU79516.1"/>
    </source>
</evidence>
<feature type="region of interest" description="Disordered" evidence="1">
    <location>
        <begin position="32"/>
        <end position="181"/>
    </location>
</feature>
<name>A0A2T6ZVL8_TUBBO</name>
<organism evidence="2 3">
    <name type="scientific">Tuber borchii</name>
    <name type="common">White truffle</name>
    <dbReference type="NCBI Taxonomy" id="42251"/>
    <lineage>
        <taxon>Eukaryota</taxon>
        <taxon>Fungi</taxon>
        <taxon>Dikarya</taxon>
        <taxon>Ascomycota</taxon>
        <taxon>Pezizomycotina</taxon>
        <taxon>Pezizomycetes</taxon>
        <taxon>Pezizales</taxon>
        <taxon>Tuberaceae</taxon>
        <taxon>Tuber</taxon>
    </lineage>
</organism>
<reference evidence="2 3" key="1">
    <citation type="submission" date="2017-04" db="EMBL/GenBank/DDBJ databases">
        <title>Draft genome sequence of Tuber borchii Vittad., a whitish edible truffle.</title>
        <authorList>
            <consortium name="DOE Joint Genome Institute"/>
            <person name="Murat C."/>
            <person name="Kuo A."/>
            <person name="Barry K.W."/>
            <person name="Clum A."/>
            <person name="Dockter R.B."/>
            <person name="Fauchery L."/>
            <person name="Iotti M."/>
            <person name="Kohler A."/>
            <person name="Labutti K."/>
            <person name="Lindquist E.A."/>
            <person name="Lipzen A."/>
            <person name="Ohm R.A."/>
            <person name="Wang M."/>
            <person name="Grigoriev I.V."/>
            <person name="Zambonelli A."/>
            <person name="Martin F.M."/>
        </authorList>
    </citation>
    <scope>NUCLEOTIDE SEQUENCE [LARGE SCALE GENOMIC DNA]</scope>
    <source>
        <strain evidence="2 3">Tbo3840</strain>
    </source>
</reference>
<dbReference type="EMBL" id="NESQ01000090">
    <property type="protein sequence ID" value="PUU79516.1"/>
    <property type="molecule type" value="Genomic_DNA"/>
</dbReference>
<keyword evidence="3" id="KW-1185">Reference proteome</keyword>
<gene>
    <name evidence="2" type="ORF">B9Z19DRAFT_1107666</name>
</gene>
<evidence type="ECO:0000256" key="1">
    <source>
        <dbReference type="SAM" id="MobiDB-lite"/>
    </source>
</evidence>
<dbReference type="OrthoDB" id="10675460at2759"/>